<dbReference type="EMBL" id="PFBC01000027">
    <property type="protein sequence ID" value="PIR87985.1"/>
    <property type="molecule type" value="Genomic_DNA"/>
</dbReference>
<sequence>MGKTYWEELKRLIARDNSLIMLGEKHGAEVNPRIIDKFVKELKIDDIFIELNSRYEKTVDLLKYGQFEKFSKELGLSQWILPSGLLGMSHLKIFQKFLRADIKIHPVKVESENWNTAEIKTSKKIEIILKKDKTRLGLLVMGNLHARKKSFRLEKKLYKPVGFLLAENIISVQIRYAAGAIYNFRKIGLKDAGAARMVAQGEIGLIPSKSIYFDYDYIVTKTNPLKLLNG</sequence>
<gene>
    <name evidence="1" type="ORF">COU10_01605</name>
</gene>
<evidence type="ECO:0000313" key="2">
    <source>
        <dbReference type="Proteomes" id="UP000230903"/>
    </source>
</evidence>
<protein>
    <recommendedName>
        <fullName evidence="3">Haem-binding uptake Tiki superfamily ChaN domain-containing protein</fullName>
    </recommendedName>
</protein>
<comment type="caution">
    <text evidence="1">The sequence shown here is derived from an EMBL/GenBank/DDBJ whole genome shotgun (WGS) entry which is preliminary data.</text>
</comment>
<dbReference type="AlphaFoldDB" id="A0A2H0UQC2"/>
<evidence type="ECO:0000313" key="1">
    <source>
        <dbReference type="EMBL" id="PIR87985.1"/>
    </source>
</evidence>
<name>A0A2H0UQC2_9BACT</name>
<accession>A0A2H0UQC2</accession>
<organism evidence="1 2">
    <name type="scientific">Candidatus Harrisonbacteria bacterium CG10_big_fil_rev_8_21_14_0_10_45_28</name>
    <dbReference type="NCBI Taxonomy" id="1974586"/>
    <lineage>
        <taxon>Bacteria</taxon>
        <taxon>Candidatus Harrisoniibacteriota</taxon>
    </lineage>
</organism>
<reference evidence="2" key="1">
    <citation type="submission" date="2017-09" db="EMBL/GenBank/DDBJ databases">
        <title>Depth-based differentiation of microbial function through sediment-hosted aquifers and enrichment of novel symbionts in the deep terrestrial subsurface.</title>
        <authorList>
            <person name="Probst A.J."/>
            <person name="Ladd B."/>
            <person name="Jarett J.K."/>
            <person name="Geller-Mcgrath D.E."/>
            <person name="Sieber C.M.K."/>
            <person name="Emerson J.B."/>
            <person name="Anantharaman K."/>
            <person name="Thomas B.C."/>
            <person name="Malmstrom R."/>
            <person name="Stieglmeier M."/>
            <person name="Klingl A."/>
            <person name="Woyke T."/>
            <person name="Ryan C.M."/>
            <person name="Banfield J.F."/>
        </authorList>
    </citation>
    <scope>NUCLEOTIDE SEQUENCE [LARGE SCALE GENOMIC DNA]</scope>
</reference>
<proteinExistence type="predicted"/>
<evidence type="ECO:0008006" key="3">
    <source>
        <dbReference type="Google" id="ProtNLM"/>
    </source>
</evidence>
<dbReference type="Proteomes" id="UP000230903">
    <property type="component" value="Unassembled WGS sequence"/>
</dbReference>